<accession>A0AAD2HV45</accession>
<comment type="caution">
    <text evidence="1">The sequence shown here is derived from an EMBL/GenBank/DDBJ whole genome shotgun (WGS) entry which is preliminary data.</text>
</comment>
<organism evidence="1 2">
    <name type="scientific">Mycena citricolor</name>
    <dbReference type="NCBI Taxonomy" id="2018698"/>
    <lineage>
        <taxon>Eukaryota</taxon>
        <taxon>Fungi</taxon>
        <taxon>Dikarya</taxon>
        <taxon>Basidiomycota</taxon>
        <taxon>Agaricomycotina</taxon>
        <taxon>Agaricomycetes</taxon>
        <taxon>Agaricomycetidae</taxon>
        <taxon>Agaricales</taxon>
        <taxon>Marasmiineae</taxon>
        <taxon>Mycenaceae</taxon>
        <taxon>Mycena</taxon>
    </lineage>
</organism>
<reference evidence="1" key="1">
    <citation type="submission" date="2023-11" db="EMBL/GenBank/DDBJ databases">
        <authorList>
            <person name="De Vega J J."/>
            <person name="De Vega J J."/>
        </authorList>
    </citation>
    <scope>NUCLEOTIDE SEQUENCE</scope>
</reference>
<proteinExistence type="predicted"/>
<sequence>MAEAFQVLRYFDNERPWVERLFVFVFGKRHSHPLLCLTVSQMAPITLFSAISSISVSYMSDKTRSRAPF</sequence>
<feature type="non-terminal residue" evidence="1">
    <location>
        <position position="69"/>
    </location>
</feature>
<dbReference type="Proteomes" id="UP001295794">
    <property type="component" value="Unassembled WGS sequence"/>
</dbReference>
<keyword evidence="2" id="KW-1185">Reference proteome</keyword>
<dbReference type="AlphaFoldDB" id="A0AAD2HV45"/>
<evidence type="ECO:0000313" key="1">
    <source>
        <dbReference type="EMBL" id="CAK5281674.1"/>
    </source>
</evidence>
<dbReference type="EMBL" id="CAVNYO010000444">
    <property type="protein sequence ID" value="CAK5281674.1"/>
    <property type="molecule type" value="Genomic_DNA"/>
</dbReference>
<name>A0AAD2HV45_9AGAR</name>
<gene>
    <name evidence="1" type="ORF">MYCIT1_LOCUS32891</name>
</gene>
<evidence type="ECO:0000313" key="2">
    <source>
        <dbReference type="Proteomes" id="UP001295794"/>
    </source>
</evidence>
<protein>
    <submittedName>
        <fullName evidence="1">Uncharacterized protein</fullName>
    </submittedName>
</protein>